<dbReference type="EMBL" id="CP014989">
    <property type="protein sequence ID" value="ANS79430.1"/>
    <property type="molecule type" value="Genomic_DNA"/>
</dbReference>
<evidence type="ECO:0000259" key="1">
    <source>
        <dbReference type="Pfam" id="PF03992"/>
    </source>
</evidence>
<dbReference type="AlphaFoldDB" id="A0A1B1NDA0"/>
<dbReference type="RefSeq" id="WP_066639701.1">
    <property type="nucleotide sequence ID" value="NZ_CP014989.1"/>
</dbReference>
<dbReference type="InterPro" id="IPR011008">
    <property type="entry name" value="Dimeric_a/b-barrel"/>
</dbReference>
<accession>A0A1B1NDA0</accession>
<evidence type="ECO:0000313" key="2">
    <source>
        <dbReference type="EMBL" id="ANS79430.1"/>
    </source>
</evidence>
<sequence length="118" mass="13071">MSTSQQIRGTARITIHEGRLEEFRRLAARCVEIVRAEEPGTLEYAFYLDADGTHWLVHERYRDSAAGLEHMDNIGALMEELSQVCTMTGEVCGTPSPELRAALEAGGVTVYEPADSAW</sequence>
<feature type="domain" description="ABM" evidence="1">
    <location>
        <begin position="11"/>
        <end position="72"/>
    </location>
</feature>
<dbReference type="Gene3D" id="3.30.70.100">
    <property type="match status" value="1"/>
</dbReference>
<dbReference type="KEGG" id="serj:SGUI_2034"/>
<protein>
    <recommendedName>
        <fullName evidence="1">ABM domain-containing protein</fullName>
    </recommendedName>
</protein>
<keyword evidence="3" id="KW-1185">Reference proteome</keyword>
<dbReference type="SUPFAM" id="SSF54909">
    <property type="entry name" value="Dimeric alpha+beta barrel"/>
    <property type="match status" value="1"/>
</dbReference>
<dbReference type="Proteomes" id="UP000092482">
    <property type="component" value="Chromosome"/>
</dbReference>
<organism evidence="2 3">
    <name type="scientific">Serinicoccus hydrothermalis</name>
    <dbReference type="NCBI Taxonomy" id="1758689"/>
    <lineage>
        <taxon>Bacteria</taxon>
        <taxon>Bacillati</taxon>
        <taxon>Actinomycetota</taxon>
        <taxon>Actinomycetes</taxon>
        <taxon>Micrococcales</taxon>
        <taxon>Ornithinimicrobiaceae</taxon>
        <taxon>Serinicoccus</taxon>
    </lineage>
</organism>
<name>A0A1B1NDA0_9MICO</name>
<evidence type="ECO:0000313" key="3">
    <source>
        <dbReference type="Proteomes" id="UP000092482"/>
    </source>
</evidence>
<proteinExistence type="predicted"/>
<gene>
    <name evidence="2" type="ORF">SGUI_2034</name>
</gene>
<dbReference type="STRING" id="1758689.SGUI_2034"/>
<dbReference type="InterPro" id="IPR007138">
    <property type="entry name" value="ABM_dom"/>
</dbReference>
<dbReference type="OrthoDB" id="540574at2"/>
<reference evidence="2 3" key="1">
    <citation type="submission" date="2016-03" db="EMBL/GenBank/DDBJ databases">
        <title>Shallow-sea hydrothermal system.</title>
        <authorList>
            <person name="Tang K."/>
        </authorList>
    </citation>
    <scope>NUCLEOTIDE SEQUENCE [LARGE SCALE GENOMIC DNA]</scope>
    <source>
        <strain evidence="2 3">JLT9</strain>
    </source>
</reference>
<dbReference type="Pfam" id="PF03992">
    <property type="entry name" value="ABM"/>
    <property type="match status" value="1"/>
</dbReference>